<gene>
    <name evidence="2" type="ORF">L5515_001000</name>
</gene>
<evidence type="ECO:0000313" key="2">
    <source>
        <dbReference type="EMBL" id="UMM11998.1"/>
    </source>
</evidence>
<feature type="chain" id="PRO_5042210467" description="Saposin B-type domain-containing protein" evidence="1">
    <location>
        <begin position="22"/>
        <end position="99"/>
    </location>
</feature>
<sequence>MKLISATFLFLFFCIFLTTTSQNTYCIICSEYFNFPETWGGASQLLKVGCSRLKFAEEACNGIVDNAILTDSYPNMYPHIINLKNLVCKKYCPKDTVTP</sequence>
<dbReference type="Proteomes" id="UP000829354">
    <property type="component" value="Chromosome I"/>
</dbReference>
<keyword evidence="1" id="KW-0732">Signal</keyword>
<evidence type="ECO:0000313" key="3">
    <source>
        <dbReference type="Proteomes" id="UP000829354"/>
    </source>
</evidence>
<evidence type="ECO:0000256" key="1">
    <source>
        <dbReference type="SAM" id="SignalP"/>
    </source>
</evidence>
<organism evidence="2 3">
    <name type="scientific">Caenorhabditis briggsae</name>
    <dbReference type="NCBI Taxonomy" id="6238"/>
    <lineage>
        <taxon>Eukaryota</taxon>
        <taxon>Metazoa</taxon>
        <taxon>Ecdysozoa</taxon>
        <taxon>Nematoda</taxon>
        <taxon>Chromadorea</taxon>
        <taxon>Rhabditida</taxon>
        <taxon>Rhabditina</taxon>
        <taxon>Rhabditomorpha</taxon>
        <taxon>Rhabditoidea</taxon>
        <taxon>Rhabditidae</taxon>
        <taxon>Peloderinae</taxon>
        <taxon>Caenorhabditis</taxon>
    </lineage>
</organism>
<dbReference type="PANTHER" id="PTHR36950">
    <property type="entry name" value="PROTEIN CBG24898-RELATED"/>
    <property type="match status" value="1"/>
</dbReference>
<feature type="signal peptide" evidence="1">
    <location>
        <begin position="1"/>
        <end position="21"/>
    </location>
</feature>
<evidence type="ECO:0008006" key="4">
    <source>
        <dbReference type="Google" id="ProtNLM"/>
    </source>
</evidence>
<name>A0AAE9E179_CAEBR</name>
<proteinExistence type="predicted"/>
<accession>A0AAE9E179</accession>
<dbReference type="EMBL" id="CP092620">
    <property type="protein sequence ID" value="UMM11998.1"/>
    <property type="molecule type" value="Genomic_DNA"/>
</dbReference>
<protein>
    <recommendedName>
        <fullName evidence="4">Saposin B-type domain-containing protein</fullName>
    </recommendedName>
</protein>
<reference evidence="2 3" key="1">
    <citation type="submission" date="2022-04" db="EMBL/GenBank/DDBJ databases">
        <title>Chromosome-level reference genomes for two strains of Caenorhabditis briggsae: an improved platform for comparative genomics.</title>
        <authorList>
            <person name="Stevens L."/>
            <person name="Andersen E."/>
        </authorList>
    </citation>
    <scope>NUCLEOTIDE SEQUENCE [LARGE SCALE GENOMIC DNA]</scope>
    <source>
        <strain evidence="2">VX34</strain>
        <tissue evidence="2">Whole-organism</tissue>
    </source>
</reference>
<keyword evidence="3" id="KW-1185">Reference proteome</keyword>
<dbReference type="PANTHER" id="PTHR36950:SF4">
    <property type="entry name" value="SAPOSIN B-TYPE DOMAIN-CONTAINING PROTEIN"/>
    <property type="match status" value="1"/>
</dbReference>
<dbReference type="AlphaFoldDB" id="A0AAE9E179"/>